<sequence>MDVSAICATWPIQGPCSLTPLTGGTNNHVWRVDTADGHAYTLRVSSGETHLPRLRYEMTILQALSIQDLPFLLPLPIHAYSGDQLVPLEIQDGTIGIATLAPFLPGSVSRKSTPEKASAAGRTLAILDQALASVPDQSTPQEISILLPFGRLEMRNPQVPDVGKALELLPLERQQVRKMQDVLEDHLDGVEKLYDSLPQQLLHRDLDTSNVLLDEQEGVTAVLDFEFAARDIRVLDLSVSLSWWPVSRMGTGAEWEIIDPLGRSYMDMLHLEEAELRAIPTMMRMRQFASLQHRIGRYLSGLEADAAIQDNIEFALWRLDWLASQQETLIEHALHWRD</sequence>
<protein>
    <recommendedName>
        <fullName evidence="2">Aminoglycoside phosphotransferase domain-containing protein</fullName>
    </recommendedName>
</protein>
<dbReference type="InterPro" id="IPR002575">
    <property type="entry name" value="Aminoglycoside_PTrfase"/>
</dbReference>
<evidence type="ECO:0000256" key="1">
    <source>
        <dbReference type="ARBA" id="ARBA00038240"/>
    </source>
</evidence>
<dbReference type="EMBL" id="BNJJ01000008">
    <property type="protein sequence ID" value="GHO85367.1"/>
    <property type="molecule type" value="Genomic_DNA"/>
</dbReference>
<dbReference type="RefSeq" id="WP_201363019.1">
    <property type="nucleotide sequence ID" value="NZ_BNJJ01000008.1"/>
</dbReference>
<comment type="similarity">
    <text evidence="1">Belongs to the pseudomonas-type ThrB family.</text>
</comment>
<dbReference type="InterPro" id="IPR011009">
    <property type="entry name" value="Kinase-like_dom_sf"/>
</dbReference>
<evidence type="ECO:0000313" key="4">
    <source>
        <dbReference type="Proteomes" id="UP000635565"/>
    </source>
</evidence>
<dbReference type="Gene3D" id="3.30.200.20">
    <property type="entry name" value="Phosphorylase Kinase, domain 1"/>
    <property type="match status" value="1"/>
</dbReference>
<feature type="domain" description="Aminoglycoside phosphotransferase" evidence="2">
    <location>
        <begin position="18"/>
        <end position="245"/>
    </location>
</feature>
<proteinExistence type="inferred from homology"/>
<accession>A0ABQ3VGR8</accession>
<organism evidence="3 4">
    <name type="scientific">Dictyobacter formicarum</name>
    <dbReference type="NCBI Taxonomy" id="2778368"/>
    <lineage>
        <taxon>Bacteria</taxon>
        <taxon>Bacillati</taxon>
        <taxon>Chloroflexota</taxon>
        <taxon>Ktedonobacteria</taxon>
        <taxon>Ktedonobacterales</taxon>
        <taxon>Dictyobacteraceae</taxon>
        <taxon>Dictyobacter</taxon>
    </lineage>
</organism>
<keyword evidence="4" id="KW-1185">Reference proteome</keyword>
<reference evidence="3 4" key="1">
    <citation type="journal article" date="2021" name="Int. J. Syst. Evol. Microbiol.">
        <title>Reticulibacter mediterranei gen. nov., sp. nov., within the new family Reticulibacteraceae fam. nov., and Ktedonospora formicarum gen. nov., sp. nov., Ktedonobacter robiniae sp. nov., Dictyobacter formicarum sp. nov. and Dictyobacter arantiisoli sp. nov., belonging to the class Ktedonobacteria.</title>
        <authorList>
            <person name="Yabe S."/>
            <person name="Zheng Y."/>
            <person name="Wang C.M."/>
            <person name="Sakai Y."/>
            <person name="Abe K."/>
            <person name="Yokota A."/>
            <person name="Donadio S."/>
            <person name="Cavaletti L."/>
            <person name="Monciardini P."/>
        </authorList>
    </citation>
    <scope>NUCLEOTIDE SEQUENCE [LARGE SCALE GENOMIC DNA]</scope>
    <source>
        <strain evidence="3 4">SOSP1-9</strain>
    </source>
</reference>
<name>A0ABQ3VGR8_9CHLR</name>
<dbReference type="PANTHER" id="PTHR21064:SF6">
    <property type="entry name" value="AMINOGLYCOSIDE PHOSPHOTRANSFERASE DOMAIN-CONTAINING PROTEIN"/>
    <property type="match status" value="1"/>
</dbReference>
<dbReference type="Pfam" id="PF01636">
    <property type="entry name" value="APH"/>
    <property type="match status" value="1"/>
</dbReference>
<evidence type="ECO:0000259" key="2">
    <source>
        <dbReference type="Pfam" id="PF01636"/>
    </source>
</evidence>
<dbReference type="InterPro" id="IPR050249">
    <property type="entry name" value="Pseudomonas-type_ThrB"/>
</dbReference>
<dbReference type="PANTHER" id="PTHR21064">
    <property type="entry name" value="AMINOGLYCOSIDE PHOSPHOTRANSFERASE DOMAIN-CONTAINING PROTEIN-RELATED"/>
    <property type="match status" value="1"/>
</dbReference>
<evidence type="ECO:0000313" key="3">
    <source>
        <dbReference type="EMBL" id="GHO85367.1"/>
    </source>
</evidence>
<comment type="caution">
    <text evidence="3">The sequence shown here is derived from an EMBL/GenBank/DDBJ whole genome shotgun (WGS) entry which is preliminary data.</text>
</comment>
<dbReference type="SUPFAM" id="SSF56112">
    <property type="entry name" value="Protein kinase-like (PK-like)"/>
    <property type="match status" value="1"/>
</dbReference>
<gene>
    <name evidence="3" type="ORF">KSZ_33730</name>
</gene>
<dbReference type="Gene3D" id="3.90.1200.10">
    <property type="match status" value="1"/>
</dbReference>
<dbReference type="Proteomes" id="UP000635565">
    <property type="component" value="Unassembled WGS sequence"/>
</dbReference>